<dbReference type="Pfam" id="PF08327">
    <property type="entry name" value="AHSA1"/>
    <property type="match status" value="1"/>
</dbReference>
<dbReference type="Gene3D" id="3.30.530.20">
    <property type="match status" value="1"/>
</dbReference>
<proteinExistence type="inferred from homology"/>
<accession>A0ABS5J695</accession>
<sequence>MKTIMAKQVEVIRTFNAPVELVWKVWTEPELVKRWWGPKHFTSPVAKLDFREGGKSIVSMQAPTEMGGQEFYSVWEYKKIVPLKIIEFVQSLSDSEGNKTDPVKVGMPPDFPVDIKTVVTFREVADGKTEMTVTEYAEFGTISNFAQIGLEQSIEKMAAIFTS</sequence>
<gene>
    <name evidence="3" type="ORF">KE626_25685</name>
</gene>
<protein>
    <submittedName>
        <fullName evidence="3">SRPBCC domain-containing protein</fullName>
    </submittedName>
</protein>
<name>A0ABS5J695_9BACT</name>
<dbReference type="RefSeq" id="WP_211975883.1">
    <property type="nucleotide sequence ID" value="NZ_CBFHAM010000035.1"/>
</dbReference>
<dbReference type="InterPro" id="IPR023393">
    <property type="entry name" value="START-like_dom_sf"/>
</dbReference>
<evidence type="ECO:0000259" key="2">
    <source>
        <dbReference type="Pfam" id="PF08327"/>
    </source>
</evidence>
<evidence type="ECO:0000256" key="1">
    <source>
        <dbReference type="ARBA" id="ARBA00006817"/>
    </source>
</evidence>
<evidence type="ECO:0000313" key="3">
    <source>
        <dbReference type="EMBL" id="MBS0030744.1"/>
    </source>
</evidence>
<comment type="caution">
    <text evidence="3">The sequence shown here is derived from an EMBL/GenBank/DDBJ whole genome shotgun (WGS) entry which is preliminary data.</text>
</comment>
<dbReference type="InterPro" id="IPR013538">
    <property type="entry name" value="ASHA1/2-like_C"/>
</dbReference>
<organism evidence="3 4">
    <name type="scientific">Chitinophaga hostae</name>
    <dbReference type="NCBI Taxonomy" id="2831022"/>
    <lineage>
        <taxon>Bacteria</taxon>
        <taxon>Pseudomonadati</taxon>
        <taxon>Bacteroidota</taxon>
        <taxon>Chitinophagia</taxon>
        <taxon>Chitinophagales</taxon>
        <taxon>Chitinophagaceae</taxon>
        <taxon>Chitinophaga</taxon>
    </lineage>
</organism>
<dbReference type="Proteomes" id="UP000676386">
    <property type="component" value="Unassembled WGS sequence"/>
</dbReference>
<reference evidence="3 4" key="1">
    <citation type="submission" date="2021-04" db="EMBL/GenBank/DDBJ databases">
        <title>Chitinophaga sp. nov., isolated from the rhizosphere soil.</title>
        <authorList>
            <person name="He S."/>
        </authorList>
    </citation>
    <scope>NUCLEOTIDE SEQUENCE [LARGE SCALE GENOMIC DNA]</scope>
    <source>
        <strain evidence="3 4">2R12</strain>
    </source>
</reference>
<evidence type="ECO:0000313" key="4">
    <source>
        <dbReference type="Proteomes" id="UP000676386"/>
    </source>
</evidence>
<comment type="similarity">
    <text evidence="1">Belongs to the AHA1 family.</text>
</comment>
<dbReference type="CDD" id="cd07814">
    <property type="entry name" value="SRPBCC_CalC_Aha1-like"/>
    <property type="match status" value="1"/>
</dbReference>
<dbReference type="SUPFAM" id="SSF55961">
    <property type="entry name" value="Bet v1-like"/>
    <property type="match status" value="1"/>
</dbReference>
<keyword evidence="4" id="KW-1185">Reference proteome</keyword>
<dbReference type="EMBL" id="JAGTXB010000017">
    <property type="protein sequence ID" value="MBS0030744.1"/>
    <property type="molecule type" value="Genomic_DNA"/>
</dbReference>
<feature type="domain" description="Activator of Hsp90 ATPase homologue 1/2-like C-terminal" evidence="2">
    <location>
        <begin position="16"/>
        <end position="161"/>
    </location>
</feature>